<gene>
    <name evidence="2" type="ORF">PLBR_LOCUS6668</name>
</gene>
<feature type="compositionally biased region" description="Polar residues" evidence="1">
    <location>
        <begin position="106"/>
        <end position="116"/>
    </location>
</feature>
<evidence type="ECO:0000313" key="3">
    <source>
        <dbReference type="Proteomes" id="UP000290189"/>
    </source>
</evidence>
<dbReference type="EMBL" id="OVEO01000012">
    <property type="protein sequence ID" value="SPQ99453.1"/>
    <property type="molecule type" value="Genomic_DNA"/>
</dbReference>
<name>A0A3P3YGY9_PLABS</name>
<dbReference type="Gene3D" id="1.10.287.110">
    <property type="entry name" value="DnaJ domain"/>
    <property type="match status" value="1"/>
</dbReference>
<reference evidence="2 3" key="1">
    <citation type="submission" date="2018-03" db="EMBL/GenBank/DDBJ databases">
        <authorList>
            <person name="Fogelqvist J."/>
        </authorList>
    </citation>
    <scope>NUCLEOTIDE SEQUENCE [LARGE SCALE GENOMIC DNA]</scope>
</reference>
<dbReference type="SUPFAM" id="SSF46565">
    <property type="entry name" value="Chaperone J-domain"/>
    <property type="match status" value="1"/>
</dbReference>
<evidence type="ECO:0000313" key="2">
    <source>
        <dbReference type="EMBL" id="SPQ99453.1"/>
    </source>
</evidence>
<dbReference type="CDD" id="cd06257">
    <property type="entry name" value="DnaJ"/>
    <property type="match status" value="1"/>
</dbReference>
<evidence type="ECO:0000256" key="1">
    <source>
        <dbReference type="SAM" id="MobiDB-lite"/>
    </source>
</evidence>
<dbReference type="InterPro" id="IPR036869">
    <property type="entry name" value="J_dom_sf"/>
</dbReference>
<feature type="compositionally biased region" description="Basic residues" evidence="1">
    <location>
        <begin position="26"/>
        <end position="43"/>
    </location>
</feature>
<organism evidence="2 3">
    <name type="scientific">Plasmodiophora brassicae</name>
    <name type="common">Clubroot disease agent</name>
    <dbReference type="NCBI Taxonomy" id="37360"/>
    <lineage>
        <taxon>Eukaryota</taxon>
        <taxon>Sar</taxon>
        <taxon>Rhizaria</taxon>
        <taxon>Endomyxa</taxon>
        <taxon>Phytomyxea</taxon>
        <taxon>Plasmodiophorida</taxon>
        <taxon>Plasmodiophoridae</taxon>
        <taxon>Plasmodiophora</taxon>
    </lineage>
</organism>
<proteinExistence type="predicted"/>
<dbReference type="InterPro" id="IPR001623">
    <property type="entry name" value="DnaJ_domain"/>
</dbReference>
<feature type="compositionally biased region" description="Polar residues" evidence="1">
    <location>
        <begin position="264"/>
        <end position="278"/>
    </location>
</feature>
<sequence>MLPPIASTGGEPTPLHHHAPPPSRTQQRRQVHDWRRRYAKAKHRADTIRAKTSQHRHADAAAGRMPSARPTTEDLLFAMPRRHRMASDSAARIERLLSKAAERRANQSAAFSTTLQERLHRLDAEARRVQTEAGERHRQRPRETPPRKVPPMGEKPPTPPQQQRPSPTPPPPPPPPPAQRKAEQPKAPAPGDPTNLSNVERFFYDEEVRRRAKEERDRRRQTRQERSGEDAIRTAKKVWERMQRDVEAKWASYKPTQQQQQQQGHGRQSQTYSCSASASDKWATTPVRDLKALLRGLGVPDSTMLCMERGEIIALLEKKSADQAAKQERAGRQRAEEERNDRLRSKIVCEVDEWRKNRTLRWMLNSLNSAAPGQAPYLPANASFETVCKVYKRALLKIHPDKHIGTTLESWYRAEETFKAVNESFNQYKALHELRSYIKS</sequence>
<dbReference type="AlphaFoldDB" id="A0A3P3YGY9"/>
<evidence type="ECO:0008006" key="4">
    <source>
        <dbReference type="Google" id="ProtNLM"/>
    </source>
</evidence>
<feature type="region of interest" description="Disordered" evidence="1">
    <location>
        <begin position="101"/>
        <end position="231"/>
    </location>
</feature>
<keyword evidence="2" id="KW-0496">Mitochondrion</keyword>
<feature type="compositionally biased region" description="Basic and acidic residues" evidence="1">
    <location>
        <begin position="117"/>
        <end position="146"/>
    </location>
</feature>
<dbReference type="Proteomes" id="UP000290189">
    <property type="component" value="Unassembled WGS sequence"/>
</dbReference>
<feature type="compositionally biased region" description="Basic and acidic residues" evidence="1">
    <location>
        <begin position="202"/>
        <end position="231"/>
    </location>
</feature>
<feature type="region of interest" description="Disordered" evidence="1">
    <location>
        <begin position="251"/>
        <end position="280"/>
    </location>
</feature>
<feature type="region of interest" description="Disordered" evidence="1">
    <location>
        <begin position="1"/>
        <end position="71"/>
    </location>
</feature>
<accession>A0A3P3YGY9</accession>
<geneLocation type="mitochondrion" evidence="2"/>
<protein>
    <recommendedName>
        <fullName evidence="4">J domain-containing protein</fullName>
    </recommendedName>
</protein>
<feature type="compositionally biased region" description="Pro residues" evidence="1">
    <location>
        <begin position="147"/>
        <end position="178"/>
    </location>
</feature>